<evidence type="ECO:0008006" key="2">
    <source>
        <dbReference type="Google" id="ProtNLM"/>
    </source>
</evidence>
<dbReference type="InterPro" id="IPR004155">
    <property type="entry name" value="PBS_lyase_HEAT"/>
</dbReference>
<dbReference type="SMART" id="SM00567">
    <property type="entry name" value="EZ_HEAT"/>
    <property type="match status" value="6"/>
</dbReference>
<dbReference type="GO" id="GO:0016491">
    <property type="term" value="F:oxidoreductase activity"/>
    <property type="evidence" value="ECO:0007669"/>
    <property type="project" value="TreeGrafter"/>
</dbReference>
<proteinExistence type="predicted"/>
<dbReference type="AlphaFoldDB" id="A0A381ULW3"/>
<accession>A0A381ULW3</accession>
<feature type="non-terminal residue" evidence="1">
    <location>
        <position position="289"/>
    </location>
</feature>
<name>A0A381ULW3_9ZZZZ</name>
<evidence type="ECO:0000313" key="1">
    <source>
        <dbReference type="EMBL" id="SVA29152.1"/>
    </source>
</evidence>
<dbReference type="EMBL" id="UINC01006706">
    <property type="protein sequence ID" value="SVA29152.1"/>
    <property type="molecule type" value="Genomic_DNA"/>
</dbReference>
<feature type="non-terminal residue" evidence="1">
    <location>
        <position position="1"/>
    </location>
</feature>
<protein>
    <recommendedName>
        <fullName evidence="2">HEAT repeat domain-containing protein</fullName>
    </recommendedName>
</protein>
<dbReference type="PANTHER" id="PTHR12697">
    <property type="entry name" value="PBS LYASE HEAT-LIKE PROTEIN"/>
    <property type="match status" value="1"/>
</dbReference>
<dbReference type="Pfam" id="PF13646">
    <property type="entry name" value="HEAT_2"/>
    <property type="match status" value="2"/>
</dbReference>
<dbReference type="PANTHER" id="PTHR12697:SF5">
    <property type="entry name" value="DEOXYHYPUSINE HYDROXYLASE"/>
    <property type="match status" value="1"/>
</dbReference>
<dbReference type="Pfam" id="PF03130">
    <property type="entry name" value="HEAT_PBS"/>
    <property type="match status" value="1"/>
</dbReference>
<sequence>LVITALAVCLVATPLVALSDDDINDLQTKIKSVEVRERREAARTLSQIGDNAAPALSALIKALDDKDEQVIAHALAAITQLGPNAQAAVPRLIDNLKNKNAQVRFRSAYALGQVGPEAVGPLIEALNSESPHQRAGAATALAWIGPDALAAIDGLVQVLGDPDSRVRDEATRALGHMGPECVSPVLVALSTGDANVRCSALQVFAKLGQDAQGEVLTIRRFVTDDAPAVRIRAAQALAHVGIPRSELLQILVELLQDEHDDVHHAAGELFMLVRPREATVPHLTRLIEG</sequence>
<reference evidence="1" key="1">
    <citation type="submission" date="2018-05" db="EMBL/GenBank/DDBJ databases">
        <authorList>
            <person name="Lanie J.A."/>
            <person name="Ng W.-L."/>
            <person name="Kazmierczak K.M."/>
            <person name="Andrzejewski T.M."/>
            <person name="Davidsen T.M."/>
            <person name="Wayne K.J."/>
            <person name="Tettelin H."/>
            <person name="Glass J.I."/>
            <person name="Rusch D."/>
            <person name="Podicherti R."/>
            <person name="Tsui H.-C.T."/>
            <person name="Winkler M.E."/>
        </authorList>
    </citation>
    <scope>NUCLEOTIDE SEQUENCE</scope>
</reference>
<dbReference type="InterPro" id="IPR011989">
    <property type="entry name" value="ARM-like"/>
</dbReference>
<dbReference type="SUPFAM" id="SSF48371">
    <property type="entry name" value="ARM repeat"/>
    <property type="match status" value="1"/>
</dbReference>
<gene>
    <name evidence="1" type="ORF">METZ01_LOCUS82006</name>
</gene>
<organism evidence="1">
    <name type="scientific">marine metagenome</name>
    <dbReference type="NCBI Taxonomy" id="408172"/>
    <lineage>
        <taxon>unclassified sequences</taxon>
        <taxon>metagenomes</taxon>
        <taxon>ecological metagenomes</taxon>
    </lineage>
</organism>
<dbReference type="InterPro" id="IPR016024">
    <property type="entry name" value="ARM-type_fold"/>
</dbReference>
<dbReference type="Gene3D" id="1.25.10.10">
    <property type="entry name" value="Leucine-rich Repeat Variant"/>
    <property type="match status" value="2"/>
</dbReference>